<reference evidence="2" key="1">
    <citation type="journal article" date="2022" name="G3 (Bethesda)">
        <title>High quality genome of the basidiomycete yeast Dioszegia hungarica PDD-24b-2 isolated from cloud water.</title>
        <authorList>
            <person name="Jarrige D."/>
            <person name="Haridas S."/>
            <person name="Bleykasten-Grosshans C."/>
            <person name="Joly M."/>
            <person name="Nadalig T."/>
            <person name="Sancelme M."/>
            <person name="Vuilleumier S."/>
            <person name="Grigoriev I.V."/>
            <person name="Amato P."/>
            <person name="Bringel F."/>
        </authorList>
    </citation>
    <scope>NUCLEOTIDE SEQUENCE</scope>
    <source>
        <strain evidence="2">PDD-24b-2</strain>
    </source>
</reference>
<dbReference type="AlphaFoldDB" id="A0AA38H9M7"/>
<name>A0AA38H9M7_9TREE</name>
<feature type="domain" description="Phosphatidylinositol-specific phospholipase C X" evidence="1">
    <location>
        <begin position="11"/>
        <end position="145"/>
    </location>
</feature>
<organism evidence="2 3">
    <name type="scientific">Dioszegia hungarica</name>
    <dbReference type="NCBI Taxonomy" id="4972"/>
    <lineage>
        <taxon>Eukaryota</taxon>
        <taxon>Fungi</taxon>
        <taxon>Dikarya</taxon>
        <taxon>Basidiomycota</taxon>
        <taxon>Agaricomycotina</taxon>
        <taxon>Tremellomycetes</taxon>
        <taxon>Tremellales</taxon>
        <taxon>Bulleribasidiaceae</taxon>
        <taxon>Dioszegia</taxon>
    </lineage>
</organism>
<dbReference type="EMBL" id="JAKWFO010000005">
    <property type="protein sequence ID" value="KAI9635049.1"/>
    <property type="molecule type" value="Genomic_DNA"/>
</dbReference>
<evidence type="ECO:0000259" key="1">
    <source>
        <dbReference type="SMART" id="SM00148"/>
    </source>
</evidence>
<sequence length="308" mass="34462">MADLPDQMPWQDLALVGTHDSSAFHGYPFAQCQQPSTSITQQLHDGARFLDLRMRVVDGELIMYHGIQNQRALFTSILSEIHTFLSQHPSESLLVSLKEEVPPIHPDFAELVWDALAPHVDQYWFLETRLPTLGEIRGRGMIMPRFLIPDPQPGLWDKGVGLKLESWPDNNPAGFELGCGGDSIRVQDWYGVSSILRIPDKLKVVTDHLQPTITKSFPRSGCAFEETRPLTISYLSAAAIPLAPPQLLAKGLGWPSIGLGIEGLNSRLTRWLLELMYEGKRIRGIVPIDFYRQEGDLGALLVAMNYTP</sequence>
<keyword evidence="3" id="KW-1185">Reference proteome</keyword>
<accession>A0AA38H9M7</accession>
<dbReference type="InterPro" id="IPR051057">
    <property type="entry name" value="PI-PLC_domain"/>
</dbReference>
<dbReference type="GO" id="GO:0008081">
    <property type="term" value="F:phosphoric diester hydrolase activity"/>
    <property type="evidence" value="ECO:0007669"/>
    <property type="project" value="InterPro"/>
</dbReference>
<proteinExistence type="predicted"/>
<evidence type="ECO:0000313" key="3">
    <source>
        <dbReference type="Proteomes" id="UP001164286"/>
    </source>
</evidence>
<comment type="caution">
    <text evidence="2">The sequence shown here is derived from an EMBL/GenBank/DDBJ whole genome shotgun (WGS) entry which is preliminary data.</text>
</comment>
<dbReference type="Gene3D" id="3.20.20.190">
    <property type="entry name" value="Phosphatidylinositol (PI) phosphodiesterase"/>
    <property type="match status" value="1"/>
</dbReference>
<dbReference type="PANTHER" id="PTHR13593">
    <property type="match status" value="1"/>
</dbReference>
<dbReference type="SMART" id="SM00148">
    <property type="entry name" value="PLCXc"/>
    <property type="match status" value="1"/>
</dbReference>
<dbReference type="GO" id="GO:0006629">
    <property type="term" value="P:lipid metabolic process"/>
    <property type="evidence" value="ECO:0007669"/>
    <property type="project" value="InterPro"/>
</dbReference>
<protein>
    <submittedName>
        <fullName evidence="2">PLC-like phosphodiesterase</fullName>
    </submittedName>
</protein>
<dbReference type="InterPro" id="IPR000909">
    <property type="entry name" value="PLipase_C_PInositol-sp_X_dom"/>
</dbReference>
<dbReference type="PANTHER" id="PTHR13593:SF113">
    <property type="entry name" value="SI:DKEY-266F7.9"/>
    <property type="match status" value="1"/>
</dbReference>
<dbReference type="InterPro" id="IPR017946">
    <property type="entry name" value="PLC-like_Pdiesterase_TIM-brl"/>
</dbReference>
<dbReference type="Proteomes" id="UP001164286">
    <property type="component" value="Unassembled WGS sequence"/>
</dbReference>
<dbReference type="SUPFAM" id="SSF51695">
    <property type="entry name" value="PLC-like phosphodiesterases"/>
    <property type="match status" value="1"/>
</dbReference>
<evidence type="ECO:0000313" key="2">
    <source>
        <dbReference type="EMBL" id="KAI9635049.1"/>
    </source>
</evidence>
<dbReference type="Pfam" id="PF26146">
    <property type="entry name" value="PI-PLC_X"/>
    <property type="match status" value="1"/>
</dbReference>
<dbReference type="PROSITE" id="PS50007">
    <property type="entry name" value="PIPLC_X_DOMAIN"/>
    <property type="match status" value="1"/>
</dbReference>
<dbReference type="GeneID" id="77731784"/>
<dbReference type="RefSeq" id="XP_052944826.1">
    <property type="nucleotide sequence ID" value="XM_053092579.1"/>
</dbReference>
<gene>
    <name evidence="2" type="ORF">MKK02DRAFT_43727</name>
</gene>